<dbReference type="Gene3D" id="3.40.30.10">
    <property type="entry name" value="Glutaredoxin"/>
    <property type="match status" value="1"/>
</dbReference>
<evidence type="ECO:0000313" key="5">
    <source>
        <dbReference type="EMBL" id="PVM62331.1"/>
    </source>
</evidence>
<dbReference type="Gene3D" id="3.10.450.70">
    <property type="entry name" value="Disulphide bond isomerase, DsbC/G, N-terminal"/>
    <property type="match status" value="1"/>
</dbReference>
<dbReference type="EMBL" id="QDOO01000092">
    <property type="protein sequence ID" value="PVM62331.1"/>
    <property type="molecule type" value="Genomic_DNA"/>
</dbReference>
<accession>A0A2T8WM49</accession>
<dbReference type="EMBL" id="QDLV01000082">
    <property type="protein sequence ID" value="PVJ39502.1"/>
    <property type="molecule type" value="Genomic_DNA"/>
</dbReference>
<dbReference type="InterPro" id="IPR036249">
    <property type="entry name" value="Thioredoxin-like_sf"/>
</dbReference>
<dbReference type="RefSeq" id="WP_058644817.1">
    <property type="nucleotide sequence ID" value="NZ_QDLV01000082.1"/>
</dbReference>
<feature type="region of interest" description="Disordered" evidence="2">
    <location>
        <begin position="237"/>
        <end position="257"/>
    </location>
</feature>
<dbReference type="SUPFAM" id="SSF54423">
    <property type="entry name" value="DsbC/DsbG N-terminal domain-like"/>
    <property type="match status" value="1"/>
</dbReference>
<dbReference type="GO" id="GO:0042597">
    <property type="term" value="C:periplasmic space"/>
    <property type="evidence" value="ECO:0007669"/>
    <property type="project" value="UniProtKB-SubCell"/>
</dbReference>
<dbReference type="Proteomes" id="UP000245551">
    <property type="component" value="Unassembled WGS sequence"/>
</dbReference>
<comment type="function">
    <text evidence="1">Required for disulfide bond formation in some periplasmic proteins. Acts by transferring its disulfide bond to other proteins and is reduced in the process.</text>
</comment>
<feature type="signal peptide" evidence="1">
    <location>
        <begin position="1"/>
        <end position="20"/>
    </location>
</feature>
<comment type="similarity">
    <text evidence="1">Belongs to the thioredoxin family. DsbC subfamily.</text>
</comment>
<dbReference type="InterPro" id="IPR009094">
    <property type="entry name" value="DiS-bond_isomerase_DsbC/G_N_sf"/>
</dbReference>
<dbReference type="InterPro" id="IPR012336">
    <property type="entry name" value="Thioredoxin-like_fold"/>
</dbReference>
<sequence>MNRKIPVLLSLLCLPLSALAGAKNTPLPAPLLSLEKQGFKLRGEFTQSPDIKGYVMEYDGQGTTVFLTPDKQHAFVGNLMDSKGNDLSTPWVEKYVYAPMAKEMWQQLQNSYWIPDGKDNAPHQVYVFFDPYCPYCTEFWHKAQPWVESGKVQLRLLPVAILRPESKLKAAAIMMSDNPALALHDYESLDGKSKLKKPTSIPNTISAALQHNLELMGKLGSNATPGIYYLSPEGRLQQQQGLPPDQETMNTIMGGKP</sequence>
<dbReference type="NCBIfam" id="NF008657">
    <property type="entry name" value="PRK11657.1"/>
    <property type="match status" value="1"/>
</dbReference>
<dbReference type="CDD" id="cd03020">
    <property type="entry name" value="DsbA_DsbC_DsbG"/>
    <property type="match status" value="1"/>
</dbReference>
<dbReference type="AlphaFoldDB" id="A0A2T8WM49"/>
<dbReference type="PANTHER" id="PTHR35272">
    <property type="entry name" value="THIOL:DISULFIDE INTERCHANGE PROTEIN DSBC-RELATED"/>
    <property type="match status" value="1"/>
</dbReference>
<feature type="compositionally biased region" description="Polar residues" evidence="2">
    <location>
        <begin position="237"/>
        <end position="251"/>
    </location>
</feature>
<proteinExistence type="inferred from homology"/>
<evidence type="ECO:0000313" key="4">
    <source>
        <dbReference type="EMBL" id="PVJ39502.1"/>
    </source>
</evidence>
<evidence type="ECO:0000313" key="6">
    <source>
        <dbReference type="Proteomes" id="UP000245068"/>
    </source>
</evidence>
<protein>
    <recommendedName>
        <fullName evidence="1">Thiol:disulfide interchange protein</fullName>
    </recommendedName>
</protein>
<evidence type="ECO:0000256" key="1">
    <source>
        <dbReference type="RuleBase" id="RU364038"/>
    </source>
</evidence>
<dbReference type="Pfam" id="PF13098">
    <property type="entry name" value="Thioredoxin_2"/>
    <property type="match status" value="1"/>
</dbReference>
<gene>
    <name evidence="5" type="ORF">C4784_28430</name>
    <name evidence="4" type="ORF">C4855_27545</name>
</gene>
<evidence type="ECO:0000256" key="2">
    <source>
        <dbReference type="SAM" id="MobiDB-lite"/>
    </source>
</evidence>
<dbReference type="Proteomes" id="UP000245068">
    <property type="component" value="Unassembled WGS sequence"/>
</dbReference>
<dbReference type="InterPro" id="IPR051470">
    <property type="entry name" value="Thiol:disulfide_interchange"/>
</dbReference>
<keyword evidence="1" id="KW-0732">Signal</keyword>
<dbReference type="PANTHER" id="PTHR35272:SF4">
    <property type="entry name" value="THIOL:DISULFIDE INTERCHANGE PROTEIN DSBG"/>
    <property type="match status" value="1"/>
</dbReference>
<keyword evidence="1" id="KW-0676">Redox-active center</keyword>
<comment type="subcellular location">
    <subcellularLocation>
        <location evidence="1">Periplasm</location>
    </subcellularLocation>
</comment>
<reference evidence="6 7" key="1">
    <citation type="submission" date="2018-04" db="EMBL/GenBank/DDBJ databases">
        <title>Serotype diversity and antimicrobial resistance among Salmonella enterica isolated from patients at an equine referral hospital.</title>
        <authorList>
            <person name="Leon I.M."/>
            <person name="Lawhon S.D."/>
            <person name="Norman K.N."/>
            <person name="Threadgill D.S."/>
            <person name="Ohta N."/>
            <person name="Vinasco J."/>
            <person name="Scott H.M."/>
        </authorList>
    </citation>
    <scope>NUCLEOTIDE SEQUENCE [LARGE SCALE GENOMIC DNA]</scope>
    <source>
        <strain evidence="5 6">159</strain>
        <strain evidence="4 7">230</strain>
    </source>
</reference>
<comment type="caution">
    <text evidence="4">The sequence shown here is derived from an EMBL/GenBank/DDBJ whole genome shotgun (WGS) entry which is preliminary data.</text>
</comment>
<evidence type="ECO:0000259" key="3">
    <source>
        <dbReference type="Pfam" id="PF13098"/>
    </source>
</evidence>
<name>A0A2T8WM49_SALET</name>
<evidence type="ECO:0000313" key="7">
    <source>
        <dbReference type="Proteomes" id="UP000245551"/>
    </source>
</evidence>
<feature type="domain" description="Thioredoxin-like fold" evidence="3">
    <location>
        <begin position="120"/>
        <end position="243"/>
    </location>
</feature>
<dbReference type="InterPro" id="IPR033954">
    <property type="entry name" value="DiS-bond_Isoase_DsbC/G"/>
</dbReference>
<dbReference type="SUPFAM" id="SSF52833">
    <property type="entry name" value="Thioredoxin-like"/>
    <property type="match status" value="1"/>
</dbReference>
<organism evidence="4 7">
    <name type="scientific">Salmonella enterica subsp. enterica serovar Gaminara</name>
    <dbReference type="NCBI Taxonomy" id="913070"/>
    <lineage>
        <taxon>Bacteria</taxon>
        <taxon>Pseudomonadati</taxon>
        <taxon>Pseudomonadota</taxon>
        <taxon>Gammaproteobacteria</taxon>
        <taxon>Enterobacterales</taxon>
        <taxon>Enterobacteriaceae</taxon>
        <taxon>Salmonella</taxon>
    </lineage>
</organism>
<keyword evidence="1" id="KW-0574">Periplasm</keyword>
<feature type="chain" id="PRO_5033849044" description="Thiol:disulfide interchange protein" evidence="1">
    <location>
        <begin position="21"/>
        <end position="257"/>
    </location>
</feature>